<feature type="transmembrane region" description="Helical" evidence="10">
    <location>
        <begin position="38"/>
        <end position="62"/>
    </location>
</feature>
<keyword evidence="2" id="KW-1003">Cell membrane</keyword>
<feature type="transmembrane region" description="Helical" evidence="10">
    <location>
        <begin position="265"/>
        <end position="289"/>
    </location>
</feature>
<evidence type="ECO:0000256" key="9">
    <source>
        <dbReference type="ARBA" id="ARBA00023224"/>
    </source>
</evidence>
<keyword evidence="6 10" id="KW-1133">Transmembrane helix</keyword>
<evidence type="ECO:0000256" key="5">
    <source>
        <dbReference type="ARBA" id="ARBA00022725"/>
    </source>
</evidence>
<dbReference type="AlphaFoldDB" id="A0A3S9LWB8"/>
<evidence type="ECO:0000256" key="7">
    <source>
        <dbReference type="ARBA" id="ARBA00023136"/>
    </source>
</evidence>
<keyword evidence="7 10" id="KW-0472">Membrane</keyword>
<keyword evidence="8 10" id="KW-0675">Receptor</keyword>
<evidence type="ECO:0000256" key="2">
    <source>
        <dbReference type="ARBA" id="ARBA00022475"/>
    </source>
</evidence>
<comment type="similarity">
    <text evidence="10">Belongs to the insect chemoreceptor superfamily. Heteromeric odorant receptor channel (TC 1.A.69) family.</text>
</comment>
<evidence type="ECO:0000256" key="10">
    <source>
        <dbReference type="RuleBase" id="RU351113"/>
    </source>
</evidence>
<evidence type="ECO:0000256" key="8">
    <source>
        <dbReference type="ARBA" id="ARBA00023170"/>
    </source>
</evidence>
<dbReference type="GO" id="GO:0007165">
    <property type="term" value="P:signal transduction"/>
    <property type="evidence" value="ECO:0007669"/>
    <property type="project" value="UniProtKB-KW"/>
</dbReference>
<sequence length="403" mass="46956">MEKHQSVSFFFDNSYYKVTKYLNEITGQWPYQSKKKKLFYLNISFIAILFQMISQSSAAVHWHNNKDIMIAAVSPNFFDLISLIKLINNIHYTPKIRKILDCIRKDWITIINDEEKQILHRYAYIGKIIAIGYSGLGYIACFFFIVDPPLTYFYNTMLVPNHSLPETKLYTLPMYFNECDVGIYYFLALFMDYFDTLSLTTVITCNDILFVVIVQHICGQFTILGCRIRKCLSSKSNLTDQYKLIKDCVITHTELIKLSEQVESVYNSCFLLIVGLNVLLLNLTVVQIIISPKLIQTVFKFSIYILIQVLHMCFLCTMSQQLINHSLQLSESIYKAMWYTKSLKIQKNMYAHDSTISSTLSTNCWKNDTTFTREFCKDSENYGIISSCFSIYGLKKRLSQKQD</sequence>
<feature type="transmembrane region" description="Helical" evidence="10">
    <location>
        <begin position="124"/>
        <end position="146"/>
    </location>
</feature>
<organism evidence="11">
    <name type="scientific">Aphidius gifuensis</name>
    <name type="common">Parasitoid wasp</name>
    <dbReference type="NCBI Taxonomy" id="684658"/>
    <lineage>
        <taxon>Eukaryota</taxon>
        <taxon>Metazoa</taxon>
        <taxon>Ecdysozoa</taxon>
        <taxon>Arthropoda</taxon>
        <taxon>Hexapoda</taxon>
        <taxon>Insecta</taxon>
        <taxon>Pterygota</taxon>
        <taxon>Neoptera</taxon>
        <taxon>Endopterygota</taxon>
        <taxon>Hymenoptera</taxon>
        <taxon>Apocrita</taxon>
        <taxon>Ichneumonoidea</taxon>
        <taxon>Braconidae</taxon>
        <taxon>Aphidiinae</taxon>
        <taxon>Aphidius</taxon>
    </lineage>
</organism>
<dbReference type="GO" id="GO:0005886">
    <property type="term" value="C:plasma membrane"/>
    <property type="evidence" value="ECO:0007669"/>
    <property type="project" value="UniProtKB-SubCell"/>
</dbReference>
<comment type="caution">
    <text evidence="10">Lacks conserved residue(s) required for the propagation of feature annotation.</text>
</comment>
<dbReference type="GO" id="GO:0005549">
    <property type="term" value="F:odorant binding"/>
    <property type="evidence" value="ECO:0007669"/>
    <property type="project" value="InterPro"/>
</dbReference>
<keyword evidence="3 10" id="KW-0716">Sensory transduction</keyword>
<evidence type="ECO:0000256" key="6">
    <source>
        <dbReference type="ARBA" id="ARBA00022989"/>
    </source>
</evidence>
<comment type="subcellular location">
    <subcellularLocation>
        <location evidence="1 10">Cell membrane</location>
        <topology evidence="1 10">Multi-pass membrane protein</topology>
    </subcellularLocation>
</comment>
<keyword evidence="9 10" id="KW-0807">Transducer</keyword>
<dbReference type="OrthoDB" id="6614360at2759"/>
<evidence type="ECO:0000256" key="3">
    <source>
        <dbReference type="ARBA" id="ARBA00022606"/>
    </source>
</evidence>
<name>A0A3S9LWB8_APHGI</name>
<dbReference type="EMBL" id="MK048998">
    <property type="protein sequence ID" value="AZQ24939.1"/>
    <property type="molecule type" value="mRNA"/>
</dbReference>
<evidence type="ECO:0000256" key="1">
    <source>
        <dbReference type="ARBA" id="ARBA00004651"/>
    </source>
</evidence>
<dbReference type="PANTHER" id="PTHR21137">
    <property type="entry name" value="ODORANT RECEPTOR"/>
    <property type="match status" value="1"/>
</dbReference>
<feature type="transmembrane region" description="Helical" evidence="10">
    <location>
        <begin position="68"/>
        <end position="88"/>
    </location>
</feature>
<keyword evidence="4 10" id="KW-0812">Transmembrane</keyword>
<evidence type="ECO:0000313" key="11">
    <source>
        <dbReference type="EMBL" id="AZQ24939.1"/>
    </source>
</evidence>
<dbReference type="PANTHER" id="PTHR21137:SF35">
    <property type="entry name" value="ODORANT RECEPTOR 19A-RELATED"/>
    <property type="match status" value="1"/>
</dbReference>
<protein>
    <recommendedName>
        <fullName evidence="10">Odorant receptor</fullName>
    </recommendedName>
</protein>
<feature type="transmembrane region" description="Helical" evidence="10">
    <location>
        <begin position="301"/>
        <end position="323"/>
    </location>
</feature>
<reference evidence="11" key="1">
    <citation type="journal article" date="2018" name="Front. Physiol.">
        <title>Differential Expression Analysis of Olfactory Genes Based on a Combination of Sequencing Platforms and Behavioral Investigations in Aphidius gifuensis.</title>
        <authorList>
            <person name="Fan J."/>
            <person name="Zhang Q."/>
            <person name="Xu Q."/>
            <person name="Xue W."/>
            <person name="Han Z."/>
            <person name="Sun J."/>
            <person name="Chen J."/>
        </authorList>
    </citation>
    <scope>NUCLEOTIDE SEQUENCE</scope>
</reference>
<dbReference type="Pfam" id="PF02949">
    <property type="entry name" value="7tm_6"/>
    <property type="match status" value="1"/>
</dbReference>
<evidence type="ECO:0000256" key="4">
    <source>
        <dbReference type="ARBA" id="ARBA00022692"/>
    </source>
</evidence>
<accession>A0A3S9LWB8</accession>
<proteinExistence type="evidence at transcript level"/>
<keyword evidence="5 10" id="KW-0552">Olfaction</keyword>
<dbReference type="InterPro" id="IPR004117">
    <property type="entry name" value="7tm6_olfct_rcpt"/>
</dbReference>
<dbReference type="GO" id="GO:0004984">
    <property type="term" value="F:olfactory receptor activity"/>
    <property type="evidence" value="ECO:0007669"/>
    <property type="project" value="InterPro"/>
</dbReference>